<proteinExistence type="predicted"/>
<accession>A0A1H3MMA1</accession>
<dbReference type="STRING" id="137265.SAMN05421684_1501"/>
<name>A0A1H3MMA1_9ACTN</name>
<dbReference type="Proteomes" id="UP000199632">
    <property type="component" value="Unassembled WGS sequence"/>
</dbReference>
<reference evidence="2" key="1">
    <citation type="submission" date="2016-10" db="EMBL/GenBank/DDBJ databases">
        <authorList>
            <person name="Varghese N."/>
            <person name="Submissions S."/>
        </authorList>
    </citation>
    <scope>NUCLEOTIDE SEQUENCE [LARGE SCALE GENOMIC DNA]</scope>
    <source>
        <strain evidence="2">DSM 44718</strain>
    </source>
</reference>
<keyword evidence="2" id="KW-1185">Reference proteome</keyword>
<dbReference type="EMBL" id="FNQB01000001">
    <property type="protein sequence ID" value="SDY77831.1"/>
    <property type="molecule type" value="Genomic_DNA"/>
</dbReference>
<sequence length="405" mass="44535">METPGSCLQLSHFLCLPLWSVMNSQSLAAEFANRTSGFWSYMTREALADWVVRADGEPQPFGALPSAGPRLPGLIRAINDADAKSLREVALGIAGIVIRTTIPAAAESAGQHWLLTPYANGAERWFRLTVGMCWAAEISYFDDGRITTIFRMADTPVSRALAEGSLRAEDLTKFGITRRTDGLRTFAEDATVYHCPDIDGLLWFLDQPAVGEAIRLMNARLVATGQFAWQRSYDPDLAEEAWAAAEALSLPDPANLPIPPLDETHGHPGRPIPGAFPEWQAIDPEAQEAARDEHDRLMVLLMTRLNDFGIKPFQPTDPDVGLAWRTPDGRLHIAEAKSALGPSEADRLRLGLGQLLDHRHRLESDGRPQAYLLVSGIEDDTWPAICASADVRLLVATESEAWRLD</sequence>
<evidence type="ECO:0000313" key="2">
    <source>
        <dbReference type="Proteomes" id="UP000199632"/>
    </source>
</evidence>
<dbReference type="AlphaFoldDB" id="A0A1H3MMA1"/>
<organism evidence="1 2">
    <name type="scientific">Asanoa ishikariensis</name>
    <dbReference type="NCBI Taxonomy" id="137265"/>
    <lineage>
        <taxon>Bacteria</taxon>
        <taxon>Bacillati</taxon>
        <taxon>Actinomycetota</taxon>
        <taxon>Actinomycetes</taxon>
        <taxon>Micromonosporales</taxon>
        <taxon>Micromonosporaceae</taxon>
        <taxon>Asanoa</taxon>
    </lineage>
</organism>
<gene>
    <name evidence="1" type="ORF">SAMN05421684_1501</name>
</gene>
<protein>
    <submittedName>
        <fullName evidence="1">Uncharacterized protein</fullName>
    </submittedName>
</protein>
<evidence type="ECO:0000313" key="1">
    <source>
        <dbReference type="EMBL" id="SDY77831.1"/>
    </source>
</evidence>